<evidence type="ECO:0000313" key="2">
    <source>
        <dbReference type="Proteomes" id="UP000626109"/>
    </source>
</evidence>
<proteinExistence type="predicted"/>
<dbReference type="AlphaFoldDB" id="A0A813JZX1"/>
<accession>A0A813JZX1</accession>
<feature type="non-terminal residue" evidence="1">
    <location>
        <position position="1"/>
    </location>
</feature>
<evidence type="ECO:0000313" key="1">
    <source>
        <dbReference type="EMBL" id="CAE8691269.1"/>
    </source>
</evidence>
<comment type="caution">
    <text evidence="1">The sequence shown here is derived from an EMBL/GenBank/DDBJ whole genome shotgun (WGS) entry which is preliminary data.</text>
</comment>
<dbReference type="EMBL" id="CAJNNW010027403">
    <property type="protein sequence ID" value="CAE8691269.1"/>
    <property type="molecule type" value="Genomic_DNA"/>
</dbReference>
<feature type="non-terminal residue" evidence="1">
    <location>
        <position position="91"/>
    </location>
</feature>
<reference evidence="1" key="1">
    <citation type="submission" date="2021-02" db="EMBL/GenBank/DDBJ databases">
        <authorList>
            <person name="Dougan E. K."/>
            <person name="Rhodes N."/>
            <person name="Thang M."/>
            <person name="Chan C."/>
        </authorList>
    </citation>
    <scope>NUCLEOTIDE SEQUENCE</scope>
</reference>
<name>A0A813JZX1_POLGL</name>
<gene>
    <name evidence="1" type="ORF">PGLA2088_LOCUS27333</name>
</gene>
<organism evidence="1 2">
    <name type="scientific">Polarella glacialis</name>
    <name type="common">Dinoflagellate</name>
    <dbReference type="NCBI Taxonomy" id="89957"/>
    <lineage>
        <taxon>Eukaryota</taxon>
        <taxon>Sar</taxon>
        <taxon>Alveolata</taxon>
        <taxon>Dinophyceae</taxon>
        <taxon>Suessiales</taxon>
        <taxon>Suessiaceae</taxon>
        <taxon>Polarella</taxon>
    </lineage>
</organism>
<protein>
    <submittedName>
        <fullName evidence="1">Uncharacterized protein</fullName>
    </submittedName>
</protein>
<sequence length="91" mass="9231">ALARQLSELSEGLEQQLRFRFPGSNLVPTLAELRDVSGSTAFAAAAGAVTSLEVLSEGLGAGGPTNFAEFDCAAPVAFTLDAAAYVAPGCK</sequence>
<dbReference type="Proteomes" id="UP000626109">
    <property type="component" value="Unassembled WGS sequence"/>
</dbReference>